<dbReference type="SUPFAM" id="SSF53590">
    <property type="entry name" value="Nucleoside hydrolase"/>
    <property type="match status" value="1"/>
</dbReference>
<dbReference type="InterPro" id="IPR036452">
    <property type="entry name" value="Ribo_hydro-like"/>
</dbReference>
<dbReference type="GO" id="GO:0006152">
    <property type="term" value="P:purine nucleoside catabolic process"/>
    <property type="evidence" value="ECO:0007669"/>
    <property type="project" value="TreeGrafter"/>
</dbReference>
<dbReference type="InterPro" id="IPR001910">
    <property type="entry name" value="Inosine/uridine_hydrolase_dom"/>
</dbReference>
<dbReference type="GO" id="GO:0005829">
    <property type="term" value="C:cytosol"/>
    <property type="evidence" value="ECO:0007669"/>
    <property type="project" value="TreeGrafter"/>
</dbReference>
<dbReference type="Pfam" id="PF01156">
    <property type="entry name" value="IU_nuc_hydro"/>
    <property type="match status" value="1"/>
</dbReference>
<name>A0A1C6JXY8_9FIRM</name>
<evidence type="ECO:0000256" key="2">
    <source>
        <dbReference type="ARBA" id="ARBA00023295"/>
    </source>
</evidence>
<proteinExistence type="predicted"/>
<dbReference type="InterPro" id="IPR023186">
    <property type="entry name" value="IUNH"/>
</dbReference>
<dbReference type="EMBL" id="FMHG01000002">
    <property type="protein sequence ID" value="SCJ86894.1"/>
    <property type="molecule type" value="Genomic_DNA"/>
</dbReference>
<gene>
    <name evidence="4" type="primary">rihA_27</name>
    <name evidence="4" type="ORF">SAMEA3545359_02406</name>
</gene>
<organism evidence="4">
    <name type="scientific">uncultured Anaerotruncus sp</name>
    <dbReference type="NCBI Taxonomy" id="905011"/>
    <lineage>
        <taxon>Bacteria</taxon>
        <taxon>Bacillati</taxon>
        <taxon>Bacillota</taxon>
        <taxon>Clostridia</taxon>
        <taxon>Eubacteriales</taxon>
        <taxon>Oscillospiraceae</taxon>
        <taxon>Anaerotruncus</taxon>
        <taxon>environmental samples</taxon>
    </lineage>
</organism>
<accession>A0A1C6JXY8</accession>
<dbReference type="PANTHER" id="PTHR12304">
    <property type="entry name" value="INOSINE-URIDINE PREFERRING NUCLEOSIDE HYDROLASE"/>
    <property type="match status" value="1"/>
</dbReference>
<sequence>MHKKPLIINVDGSDGSLLALVLACASEELSVEGVTCTGRWGAADRTAVTAARLCEYLQIELPIYVGNGRPLCSQSHLAAQTGEEPPVDRAFLPPAEFLCLPQPAAEFMAEVIRGRAGEICLAAVAPLTDLADLAIAYPQLCRKVDRVVIAGGGTVRGDRTPAAEHNIWCDPEAAQIVFRSGMPLIMCGTDVETSCYMCPTERSGLYDRSGDIGRLVAELAKDAACLRRAAAIYVLCRPDEVNLRRYPVEIDLNGAYTRGSTVAFMSGYYPDKVANTDVVLALVRQRFVQWLFDTAASADRRRQR</sequence>
<evidence type="ECO:0000256" key="1">
    <source>
        <dbReference type="ARBA" id="ARBA00022801"/>
    </source>
</evidence>
<evidence type="ECO:0000259" key="3">
    <source>
        <dbReference type="Pfam" id="PF01156"/>
    </source>
</evidence>
<dbReference type="EC" id="3.2.-.-" evidence="4"/>
<evidence type="ECO:0000313" key="4">
    <source>
        <dbReference type="EMBL" id="SCJ86894.1"/>
    </source>
</evidence>
<reference evidence="4" key="1">
    <citation type="submission" date="2015-09" db="EMBL/GenBank/DDBJ databases">
        <authorList>
            <consortium name="Pathogen Informatics"/>
        </authorList>
    </citation>
    <scope>NUCLEOTIDE SEQUENCE</scope>
    <source>
        <strain evidence="4">2789STDY5834896</strain>
    </source>
</reference>
<dbReference type="Gene3D" id="3.90.245.10">
    <property type="entry name" value="Ribonucleoside hydrolase-like"/>
    <property type="match status" value="1"/>
</dbReference>
<keyword evidence="1 4" id="KW-0378">Hydrolase</keyword>
<feature type="domain" description="Inosine/uridine-preferring nucleoside hydrolase" evidence="3">
    <location>
        <begin position="6"/>
        <end position="288"/>
    </location>
</feature>
<protein>
    <submittedName>
        <fullName evidence="4">Pyrimidine-specific ribonucleoside hydrolase rihA</fullName>
        <ecNumber evidence="4">3.2.-.-</ecNumber>
    </submittedName>
</protein>
<dbReference type="PANTHER" id="PTHR12304:SF4">
    <property type="entry name" value="URIDINE NUCLEOSIDASE"/>
    <property type="match status" value="1"/>
</dbReference>
<dbReference type="GO" id="GO:0008477">
    <property type="term" value="F:purine nucleosidase activity"/>
    <property type="evidence" value="ECO:0007669"/>
    <property type="project" value="TreeGrafter"/>
</dbReference>
<keyword evidence="2 4" id="KW-0326">Glycosidase</keyword>
<dbReference type="AlphaFoldDB" id="A0A1C6JXY8"/>